<evidence type="ECO:0000313" key="1">
    <source>
        <dbReference type="EMBL" id="MBA4669390.1"/>
    </source>
</evidence>
<reference evidence="1" key="2">
    <citation type="submission" date="2020-07" db="EMBL/GenBank/DDBJ databases">
        <authorList>
            <person name="Vera ALvarez R."/>
            <person name="Arias-Moreno D.M."/>
            <person name="Jimenez-Jacinto V."/>
            <person name="Jimenez-Bremont J.F."/>
            <person name="Swaminathan K."/>
            <person name="Moose S.P."/>
            <person name="Guerrero-Gonzalez M.L."/>
            <person name="Marino-Ramirez L."/>
            <person name="Landsman D."/>
            <person name="Rodriguez-Kessler M."/>
            <person name="Delgado-Sanchez P."/>
        </authorList>
    </citation>
    <scope>NUCLEOTIDE SEQUENCE</scope>
    <source>
        <tissue evidence="1">Cladode</tissue>
    </source>
</reference>
<proteinExistence type="predicted"/>
<dbReference type="AlphaFoldDB" id="A0A7C9AL11"/>
<accession>A0A7C9AL11</accession>
<sequence length="113" mass="13390">MVHIMLLSHNHYIGDHNIHIADHKTSIFHIKPYLLLTDLFLTLIHCLQSLLQQLWPWFHRLQIASLQTDHRLQNIDQLVFNFNPSRLENSQSSCNSFHGTHAPSKWFLPQNEF</sequence>
<protein>
    <submittedName>
        <fullName evidence="1">Uncharacterized protein</fullName>
    </submittedName>
</protein>
<name>A0A7C9AL11_OPUST</name>
<dbReference type="EMBL" id="GISG01243247">
    <property type="protein sequence ID" value="MBA4669390.1"/>
    <property type="molecule type" value="Transcribed_RNA"/>
</dbReference>
<organism evidence="1">
    <name type="scientific">Opuntia streptacantha</name>
    <name type="common">Prickly pear cactus</name>
    <name type="synonym">Opuntia cardona</name>
    <dbReference type="NCBI Taxonomy" id="393608"/>
    <lineage>
        <taxon>Eukaryota</taxon>
        <taxon>Viridiplantae</taxon>
        <taxon>Streptophyta</taxon>
        <taxon>Embryophyta</taxon>
        <taxon>Tracheophyta</taxon>
        <taxon>Spermatophyta</taxon>
        <taxon>Magnoliopsida</taxon>
        <taxon>eudicotyledons</taxon>
        <taxon>Gunneridae</taxon>
        <taxon>Pentapetalae</taxon>
        <taxon>Caryophyllales</taxon>
        <taxon>Cactineae</taxon>
        <taxon>Cactaceae</taxon>
        <taxon>Opuntioideae</taxon>
        <taxon>Opuntia</taxon>
    </lineage>
</organism>
<reference evidence="1" key="1">
    <citation type="journal article" date="2013" name="J. Plant Res.">
        <title>Effect of fungi and light on seed germination of three Opuntia species from semiarid lands of central Mexico.</title>
        <authorList>
            <person name="Delgado-Sanchez P."/>
            <person name="Jimenez-Bremont J.F."/>
            <person name="Guerrero-Gonzalez Mde L."/>
            <person name="Flores J."/>
        </authorList>
    </citation>
    <scope>NUCLEOTIDE SEQUENCE</scope>
    <source>
        <tissue evidence="1">Cladode</tissue>
    </source>
</reference>